<evidence type="ECO:0000256" key="5">
    <source>
        <dbReference type="ARBA" id="ARBA00022679"/>
    </source>
</evidence>
<feature type="transmembrane region" description="Helical" evidence="11">
    <location>
        <begin position="45"/>
        <end position="67"/>
    </location>
</feature>
<evidence type="ECO:0000256" key="4">
    <source>
        <dbReference type="ARBA" id="ARBA00022676"/>
    </source>
</evidence>
<dbReference type="Proteomes" id="UP000198614">
    <property type="component" value="Unassembled WGS sequence"/>
</dbReference>
<protein>
    <submittedName>
        <fullName evidence="12">Uncharacterized protein</fullName>
    </submittedName>
</protein>
<evidence type="ECO:0000256" key="9">
    <source>
        <dbReference type="ARBA" id="ARBA00023136"/>
    </source>
</evidence>
<evidence type="ECO:0000256" key="7">
    <source>
        <dbReference type="ARBA" id="ARBA00022824"/>
    </source>
</evidence>
<keyword evidence="8 11" id="KW-1133">Transmembrane helix</keyword>
<feature type="transmembrane region" description="Helical" evidence="11">
    <location>
        <begin position="354"/>
        <end position="374"/>
    </location>
</feature>
<dbReference type="GO" id="GO:0004376">
    <property type="term" value="F:GPI mannosyltransferase activity"/>
    <property type="evidence" value="ECO:0007669"/>
    <property type="project" value="InterPro"/>
</dbReference>
<feature type="transmembrane region" description="Helical" evidence="11">
    <location>
        <begin position="208"/>
        <end position="238"/>
    </location>
</feature>
<keyword evidence="6 11" id="KW-0812">Transmembrane</keyword>
<evidence type="ECO:0000256" key="8">
    <source>
        <dbReference type="ARBA" id="ARBA00022989"/>
    </source>
</evidence>
<evidence type="ECO:0000313" key="13">
    <source>
        <dbReference type="Proteomes" id="UP000198614"/>
    </source>
</evidence>
<feature type="transmembrane region" description="Helical" evidence="11">
    <location>
        <begin position="133"/>
        <end position="154"/>
    </location>
</feature>
<reference evidence="12 13" key="1">
    <citation type="submission" date="2016-10" db="EMBL/GenBank/DDBJ databases">
        <authorList>
            <person name="de Groot N.N."/>
        </authorList>
    </citation>
    <scope>NUCLEOTIDE SEQUENCE [LARGE SCALE GENOMIC DNA]</scope>
    <source>
        <strain evidence="12 13">CGMCC 4.1859</strain>
    </source>
</reference>
<dbReference type="InterPro" id="IPR007315">
    <property type="entry name" value="PIG-V/Gpi18"/>
</dbReference>
<feature type="region of interest" description="Disordered" evidence="10">
    <location>
        <begin position="247"/>
        <end position="288"/>
    </location>
</feature>
<dbReference type="PANTHER" id="PTHR12468">
    <property type="entry name" value="GPI MANNOSYLTRANSFERASE 2"/>
    <property type="match status" value="1"/>
</dbReference>
<evidence type="ECO:0000256" key="1">
    <source>
        <dbReference type="ARBA" id="ARBA00004477"/>
    </source>
</evidence>
<dbReference type="PANTHER" id="PTHR12468:SF2">
    <property type="entry name" value="GPI MANNOSYLTRANSFERASE 2"/>
    <property type="match status" value="1"/>
</dbReference>
<keyword evidence="7" id="KW-0256">Endoplasmic reticulum</keyword>
<comment type="subcellular location">
    <subcellularLocation>
        <location evidence="1">Endoplasmic reticulum membrane</location>
        <topology evidence="1">Multi-pass membrane protein</topology>
    </subcellularLocation>
</comment>
<organism evidence="12 13">
    <name type="scientific">Streptomyces griseoaurantiacus</name>
    <dbReference type="NCBI Taxonomy" id="68213"/>
    <lineage>
        <taxon>Bacteria</taxon>
        <taxon>Bacillati</taxon>
        <taxon>Actinomycetota</taxon>
        <taxon>Actinomycetes</taxon>
        <taxon>Kitasatosporales</taxon>
        <taxon>Streptomycetaceae</taxon>
        <taxon>Streptomyces</taxon>
        <taxon>Streptomyces aurantiacus group</taxon>
    </lineage>
</organism>
<evidence type="ECO:0000256" key="11">
    <source>
        <dbReference type="SAM" id="Phobius"/>
    </source>
</evidence>
<feature type="compositionally biased region" description="Basic and acidic residues" evidence="10">
    <location>
        <begin position="1"/>
        <end position="12"/>
    </location>
</feature>
<sequence length="457" mass="48020">MTEFHTLARPDVPDAVGAPRLPRPGGRGRPDGGFRRPRAESLTGAPAALALFLAVRLTGALLVLASARSAGHAHPLALLGRSWDSLWYFGIAAHGYGEIRADHHHGELFVRSDLAFFPLYPGLVRAVTAVLPVGWGAAGLLVSWASAVLAAYGIHLVGRRLYGGAVATVLVLLWAVLPHSVVLSMAYTEPLLTAFAAWALYAVLSGRWVWAGVLAAGAGLARPNGFAVAAAVLAAAGWELRRRARARAPRTAHGTGTGTAHSPGTPDGPAASRAPGPGGPRPAADSGGSVHRLWTGAALAPLGWCGYVLWVGVRQGDPLGGYFRVQDQWGSRFDLGRGSVEFVRHFMVHATRSVHPLTVVIVVLALLLFALLLADRAPLPLLVYCGVLLLVVLGGSGYFASKPRFLLPAFPLLIPPARALVRTARARPWHAVLVVGALTGLSFAYGAYLVVFARAAL</sequence>
<dbReference type="GO" id="GO:0000009">
    <property type="term" value="F:alpha-1,6-mannosyltransferase activity"/>
    <property type="evidence" value="ECO:0007669"/>
    <property type="project" value="InterPro"/>
</dbReference>
<evidence type="ECO:0000256" key="2">
    <source>
        <dbReference type="ARBA" id="ARBA00004687"/>
    </source>
</evidence>
<evidence type="ECO:0000313" key="12">
    <source>
        <dbReference type="EMBL" id="SDE76879.1"/>
    </source>
</evidence>
<dbReference type="UniPathway" id="UPA00196"/>
<dbReference type="GO" id="GO:0016020">
    <property type="term" value="C:membrane"/>
    <property type="evidence" value="ECO:0007669"/>
    <property type="project" value="GOC"/>
</dbReference>
<keyword evidence="5" id="KW-0808">Transferase</keyword>
<accession>A0A1G7FM24</accession>
<dbReference type="GO" id="GO:0006506">
    <property type="term" value="P:GPI anchor biosynthetic process"/>
    <property type="evidence" value="ECO:0007669"/>
    <property type="project" value="UniProtKB-UniPathway"/>
</dbReference>
<feature type="transmembrane region" description="Helical" evidence="11">
    <location>
        <begin position="293"/>
        <end position="313"/>
    </location>
</feature>
<dbReference type="AlphaFoldDB" id="A0A1G7FM24"/>
<feature type="region of interest" description="Disordered" evidence="10">
    <location>
        <begin position="1"/>
        <end position="37"/>
    </location>
</feature>
<feature type="compositionally biased region" description="Low complexity" evidence="10">
    <location>
        <begin position="251"/>
        <end position="260"/>
    </location>
</feature>
<proteinExistence type="predicted"/>
<dbReference type="EMBL" id="FNAX01000003">
    <property type="protein sequence ID" value="SDE76879.1"/>
    <property type="molecule type" value="Genomic_DNA"/>
</dbReference>
<keyword evidence="9 11" id="KW-0472">Membrane</keyword>
<evidence type="ECO:0000256" key="3">
    <source>
        <dbReference type="ARBA" id="ARBA00022502"/>
    </source>
</evidence>
<name>A0A1G7FM24_9ACTN</name>
<feature type="compositionally biased region" description="Low complexity" evidence="10">
    <location>
        <begin position="267"/>
        <end position="288"/>
    </location>
</feature>
<comment type="pathway">
    <text evidence="2">Glycolipid biosynthesis; glycosylphosphatidylinositol-anchor biosynthesis.</text>
</comment>
<feature type="transmembrane region" description="Helical" evidence="11">
    <location>
        <begin position="381"/>
        <end position="399"/>
    </location>
</feature>
<keyword evidence="4" id="KW-0328">Glycosyltransferase</keyword>
<gene>
    <name evidence="12" type="ORF">SAMN05216260_103442</name>
</gene>
<feature type="transmembrane region" description="Helical" evidence="11">
    <location>
        <begin position="161"/>
        <end position="188"/>
    </location>
</feature>
<feature type="compositionally biased region" description="Basic and acidic residues" evidence="10">
    <location>
        <begin position="28"/>
        <end position="37"/>
    </location>
</feature>
<feature type="transmembrane region" description="Helical" evidence="11">
    <location>
        <begin position="433"/>
        <end position="456"/>
    </location>
</feature>
<evidence type="ECO:0000256" key="6">
    <source>
        <dbReference type="ARBA" id="ARBA00022692"/>
    </source>
</evidence>
<evidence type="ECO:0000256" key="10">
    <source>
        <dbReference type="SAM" id="MobiDB-lite"/>
    </source>
</evidence>
<keyword evidence="3" id="KW-0337">GPI-anchor biosynthesis</keyword>